<dbReference type="SUPFAM" id="SSF63829">
    <property type="entry name" value="Calcium-dependent phosphotriesterase"/>
    <property type="match status" value="3"/>
</dbReference>
<keyword evidence="8" id="KW-0812">Transmembrane</keyword>
<dbReference type="Gene3D" id="3.40.50.2300">
    <property type="match status" value="1"/>
</dbReference>
<feature type="domain" description="Histidine kinase" evidence="11">
    <location>
        <begin position="857"/>
        <end position="1083"/>
    </location>
</feature>
<evidence type="ECO:0000313" key="13">
    <source>
        <dbReference type="EMBL" id="PWD99496.1"/>
    </source>
</evidence>
<evidence type="ECO:0000256" key="9">
    <source>
        <dbReference type="SAM" id="SignalP"/>
    </source>
</evidence>
<dbReference type="PANTHER" id="PTHR43547">
    <property type="entry name" value="TWO-COMPONENT HISTIDINE KINASE"/>
    <property type="match status" value="1"/>
</dbReference>
<evidence type="ECO:0000259" key="11">
    <source>
        <dbReference type="PROSITE" id="PS50109"/>
    </source>
</evidence>
<dbReference type="Pfam" id="PF02518">
    <property type="entry name" value="HATPase_c"/>
    <property type="match status" value="1"/>
</dbReference>
<dbReference type="InterPro" id="IPR011110">
    <property type="entry name" value="Reg_prop"/>
</dbReference>
<dbReference type="FunFam" id="1.10.287.130:FF:000045">
    <property type="entry name" value="Two-component system sensor histidine kinase/response regulator"/>
    <property type="match status" value="1"/>
</dbReference>
<dbReference type="Proteomes" id="UP000244956">
    <property type="component" value="Unassembled WGS sequence"/>
</dbReference>
<dbReference type="SUPFAM" id="SSF52172">
    <property type="entry name" value="CheY-like"/>
    <property type="match status" value="1"/>
</dbReference>
<keyword evidence="8" id="KW-0472">Membrane</keyword>
<dbReference type="GO" id="GO:0043565">
    <property type="term" value="F:sequence-specific DNA binding"/>
    <property type="evidence" value="ECO:0007669"/>
    <property type="project" value="InterPro"/>
</dbReference>
<organism evidence="13 14">
    <name type="scientific">Marinilabilia rubra</name>
    <dbReference type="NCBI Taxonomy" id="2162893"/>
    <lineage>
        <taxon>Bacteria</taxon>
        <taxon>Pseudomonadati</taxon>
        <taxon>Bacteroidota</taxon>
        <taxon>Bacteroidia</taxon>
        <taxon>Marinilabiliales</taxon>
        <taxon>Marinilabiliaceae</taxon>
        <taxon>Marinilabilia</taxon>
    </lineage>
</organism>
<evidence type="ECO:0000256" key="1">
    <source>
        <dbReference type="ARBA" id="ARBA00000085"/>
    </source>
</evidence>
<dbReference type="EC" id="2.7.13.3" evidence="2"/>
<dbReference type="InterPro" id="IPR001789">
    <property type="entry name" value="Sig_transdc_resp-reg_receiver"/>
</dbReference>
<dbReference type="SMART" id="SM00388">
    <property type="entry name" value="HisKA"/>
    <property type="match status" value="1"/>
</dbReference>
<comment type="caution">
    <text evidence="13">The sequence shown here is derived from an EMBL/GenBank/DDBJ whole genome shotgun (WGS) entry which is preliminary data.</text>
</comment>
<dbReference type="InterPro" id="IPR009057">
    <property type="entry name" value="Homeodomain-like_sf"/>
</dbReference>
<dbReference type="PROSITE" id="PS01124">
    <property type="entry name" value="HTH_ARAC_FAMILY_2"/>
    <property type="match status" value="1"/>
</dbReference>
<dbReference type="Gene3D" id="2.130.10.10">
    <property type="entry name" value="YVTN repeat-like/Quinoprotein amine dehydrogenase"/>
    <property type="match status" value="2"/>
</dbReference>
<evidence type="ECO:0000259" key="10">
    <source>
        <dbReference type="PROSITE" id="PS01124"/>
    </source>
</evidence>
<dbReference type="InterPro" id="IPR018060">
    <property type="entry name" value="HTH_AraC"/>
</dbReference>
<dbReference type="Pfam" id="PF12833">
    <property type="entry name" value="HTH_18"/>
    <property type="match status" value="1"/>
</dbReference>
<dbReference type="Pfam" id="PF07494">
    <property type="entry name" value="Reg_prop"/>
    <property type="match status" value="4"/>
</dbReference>
<dbReference type="InterPro" id="IPR004358">
    <property type="entry name" value="Sig_transdc_His_kin-like_C"/>
</dbReference>
<feature type="modified residue" description="4-aspartylphosphate" evidence="7">
    <location>
        <position position="1169"/>
    </location>
</feature>
<dbReference type="OrthoDB" id="717811at2"/>
<evidence type="ECO:0000256" key="3">
    <source>
        <dbReference type="ARBA" id="ARBA00022553"/>
    </source>
</evidence>
<sequence length="1371" mass="156787">MRKKGKIATVCLLLFVSVSIHSQNRRFHHITSKDGLSQSEVYCFLKDSRGFMWFGTVDGLNCYDGYSIKTFTTNRNNPQSLSNNTIHSLVEDSHGRIWIGTDDGLNMYNPKTESINQITPDSISNNKLTVNDLLVYEDHLFMGTRNGLYKIKLEDNYEQVDSCTLQSIILDFTDDLSNINVINLKSCSRGGFWMQTDSYVSRIIVESHSKKAITIETPVQDPSLGMFDFIEDTAGNLWVTSNRNGLIKYNFTSQKITNYNPSGASGKPSSYRCSGIEIDKEGNIWIGTLDNGLNLITADQTDEDSIRFEYIKHNPFNSSSLNSNLIRELYVSRDKVIWIGTIGAGVNYFDTDQKKFNHLTINTSTNSGSNFIRAVYNNTDKEIWAGTHNNGLYKINRATKKIKKLGLENMTVFFITKHTDNRKLICSDEGLFLVEESNNAIDVFSHLKTFAAFYITKGIQDFYWLATFNGIYRLKIIDNKIIVDENYPLKTPKSTSPQNCRVLHFNKYRNELMVGTEGGGLHILTLNDKHEVVRDKIYRSSKREGSISNNYIRSITRHSNGDFWIGTYEGLNKMINDSTSERILFKCYTKDNGLPNNMIHSIIEDDEDNLWIGTNNGLSRFVTSRERFINYSVSDGIQSNEFSEHTAIKTENGEIIMGGINGITSFYPENITTSDRMPQTTITDFYIDGERINPGERIGKAVPLDKGISICDTIVLLPDQNNIGFDFSSMLYPNAEKIKYAYKLEGFDKNWQYTDVTKRHANYTNLKHGQYTFKIKSTNSDGIWEKDAEELVIFIKTPFIYTWYAYVLYLIAIVLIFIYFSYYTIIRYTTKSKLLLEQEHNQKVNVLNKLRTEFFINISHDLRTPLTLIKGPLESILKKNNLSEDTKEQLLLIKRNVKRLNYLIEQLLDVRKAESGKLVTKLQTQDIVAFTKEEISHFTYAIRKKGLDYKVSSPSPNLMLSFDPAMLSKVYFNLISNALNYTDFGEINISISKVQKEDHQILNDSKYQSFAKIEVSDSGKGISPDKLNKIFDRFYQEKNAYGKGYGIGLSHTRELIEAHKGYIEAESEENNGTTIRFFIPDMNLLVTEEQKTSSGEDDIFRGKEVEELNEEPKPIKNTAKTILVVEDNADMRSYIKSELIEDYNVLEAEDGINGINMAENHDIDLIISDIMMPNMDGMTYCQRIKSNLKTSHIPFILLTAKTDNQSKYKGIETGADDYISKPFDMEYLVIRIKNLLQSREHLRKVFQRKGTTLEPSSVTVNSIDEKFLKDLLEALEEGIPDSEFNVSSLEEKLGMSHSNFYRKVKSLTGQSGKELLNEMRMSRAKQILTENKNIRIDEVAYMVGFTSPKYFGKSFKEAFGVAPSEMKGKND</sequence>
<keyword evidence="14" id="KW-1185">Reference proteome</keyword>
<dbReference type="SUPFAM" id="SSF55874">
    <property type="entry name" value="ATPase domain of HSP90 chaperone/DNA topoisomerase II/histidine kinase"/>
    <property type="match status" value="1"/>
</dbReference>
<comment type="catalytic activity">
    <reaction evidence="1">
        <text>ATP + protein L-histidine = ADP + protein N-phospho-L-histidine.</text>
        <dbReference type="EC" id="2.7.13.3"/>
    </reaction>
</comment>
<dbReference type="Pfam" id="PF00512">
    <property type="entry name" value="HisKA"/>
    <property type="match status" value="1"/>
</dbReference>
<evidence type="ECO:0000256" key="6">
    <source>
        <dbReference type="ARBA" id="ARBA00023163"/>
    </source>
</evidence>
<dbReference type="SMART" id="SM00448">
    <property type="entry name" value="REC"/>
    <property type="match status" value="1"/>
</dbReference>
<keyword evidence="4" id="KW-0805">Transcription regulation</keyword>
<dbReference type="InterPro" id="IPR018062">
    <property type="entry name" value="HTH_AraC-typ_CS"/>
</dbReference>
<dbReference type="Pfam" id="PF07495">
    <property type="entry name" value="Y_Y_Y"/>
    <property type="match status" value="1"/>
</dbReference>
<dbReference type="SMART" id="SM00342">
    <property type="entry name" value="HTH_ARAC"/>
    <property type="match status" value="1"/>
</dbReference>
<dbReference type="GO" id="GO:0000155">
    <property type="term" value="F:phosphorelay sensor kinase activity"/>
    <property type="evidence" value="ECO:0007669"/>
    <property type="project" value="InterPro"/>
</dbReference>
<dbReference type="Pfam" id="PF00072">
    <property type="entry name" value="Response_reg"/>
    <property type="match status" value="1"/>
</dbReference>
<evidence type="ECO:0000256" key="4">
    <source>
        <dbReference type="ARBA" id="ARBA00023015"/>
    </source>
</evidence>
<dbReference type="SUPFAM" id="SSF47384">
    <property type="entry name" value="Homodimeric domain of signal transducing histidine kinase"/>
    <property type="match status" value="1"/>
</dbReference>
<dbReference type="SUPFAM" id="SSF46689">
    <property type="entry name" value="Homeodomain-like"/>
    <property type="match status" value="1"/>
</dbReference>
<evidence type="ECO:0000256" key="5">
    <source>
        <dbReference type="ARBA" id="ARBA00023125"/>
    </source>
</evidence>
<keyword evidence="3 7" id="KW-0597">Phosphoprotein</keyword>
<feature type="transmembrane region" description="Helical" evidence="8">
    <location>
        <begin position="803"/>
        <end position="825"/>
    </location>
</feature>
<feature type="domain" description="Response regulatory" evidence="12">
    <location>
        <begin position="1121"/>
        <end position="1236"/>
    </location>
</feature>
<feature type="domain" description="HTH araC/xylS-type" evidence="10">
    <location>
        <begin position="1269"/>
        <end position="1369"/>
    </location>
</feature>
<evidence type="ECO:0000259" key="12">
    <source>
        <dbReference type="PROSITE" id="PS50110"/>
    </source>
</evidence>
<dbReference type="InterPro" id="IPR015943">
    <property type="entry name" value="WD40/YVTN_repeat-like_dom_sf"/>
</dbReference>
<dbReference type="RefSeq" id="WP_109264492.1">
    <property type="nucleotide sequence ID" value="NZ_QEWP01000007.1"/>
</dbReference>
<keyword evidence="8" id="KW-1133">Transmembrane helix</keyword>
<keyword evidence="9" id="KW-0732">Signal</keyword>
<dbReference type="GO" id="GO:0003700">
    <property type="term" value="F:DNA-binding transcription factor activity"/>
    <property type="evidence" value="ECO:0007669"/>
    <property type="project" value="InterPro"/>
</dbReference>
<dbReference type="InterPro" id="IPR036097">
    <property type="entry name" value="HisK_dim/P_sf"/>
</dbReference>
<dbReference type="PROSITE" id="PS00041">
    <property type="entry name" value="HTH_ARAC_FAMILY_1"/>
    <property type="match status" value="1"/>
</dbReference>
<dbReference type="Gene3D" id="1.10.287.130">
    <property type="match status" value="1"/>
</dbReference>
<dbReference type="InterPro" id="IPR005467">
    <property type="entry name" value="His_kinase_dom"/>
</dbReference>
<dbReference type="InterPro" id="IPR036890">
    <property type="entry name" value="HATPase_C_sf"/>
</dbReference>
<dbReference type="PROSITE" id="PS50109">
    <property type="entry name" value="HIS_KIN"/>
    <property type="match status" value="1"/>
</dbReference>
<dbReference type="Gene3D" id="2.60.40.10">
    <property type="entry name" value="Immunoglobulins"/>
    <property type="match status" value="1"/>
</dbReference>
<dbReference type="InterPro" id="IPR003661">
    <property type="entry name" value="HisK_dim/P_dom"/>
</dbReference>
<dbReference type="PRINTS" id="PR00344">
    <property type="entry name" value="BCTRLSENSOR"/>
</dbReference>
<accession>A0A2U2B8X6</accession>
<reference evidence="13 14" key="1">
    <citation type="submission" date="2018-05" db="EMBL/GenBank/DDBJ databases">
        <title>Marinilabilia rubrum sp. nov., isolated from saltern sediment.</title>
        <authorList>
            <person name="Zhang R."/>
        </authorList>
    </citation>
    <scope>NUCLEOTIDE SEQUENCE [LARGE SCALE GENOMIC DNA]</scope>
    <source>
        <strain evidence="13 14">WTE16</strain>
    </source>
</reference>
<dbReference type="InterPro" id="IPR013783">
    <property type="entry name" value="Ig-like_fold"/>
</dbReference>
<dbReference type="FunFam" id="3.40.50.2300:FF:000138">
    <property type="entry name" value="Two-component system sensor histidine kinase/response regulator"/>
    <property type="match status" value="1"/>
</dbReference>
<evidence type="ECO:0000256" key="7">
    <source>
        <dbReference type="PROSITE-ProRule" id="PRU00169"/>
    </source>
</evidence>
<dbReference type="CDD" id="cd00082">
    <property type="entry name" value="HisKA"/>
    <property type="match status" value="1"/>
</dbReference>
<dbReference type="PANTHER" id="PTHR43547:SF2">
    <property type="entry name" value="HYBRID SIGNAL TRANSDUCTION HISTIDINE KINASE C"/>
    <property type="match status" value="1"/>
</dbReference>
<dbReference type="Gene3D" id="3.30.565.10">
    <property type="entry name" value="Histidine kinase-like ATPase, C-terminal domain"/>
    <property type="match status" value="1"/>
</dbReference>
<protein>
    <recommendedName>
        <fullName evidence="2">histidine kinase</fullName>
        <ecNumber evidence="2">2.7.13.3</ecNumber>
    </recommendedName>
</protein>
<dbReference type="InterPro" id="IPR003594">
    <property type="entry name" value="HATPase_dom"/>
</dbReference>
<keyword evidence="5" id="KW-0238">DNA-binding</keyword>
<dbReference type="EMBL" id="QEWP01000007">
    <property type="protein sequence ID" value="PWD99496.1"/>
    <property type="molecule type" value="Genomic_DNA"/>
</dbReference>
<keyword evidence="6" id="KW-0804">Transcription</keyword>
<dbReference type="Gene3D" id="1.10.10.60">
    <property type="entry name" value="Homeodomain-like"/>
    <property type="match status" value="2"/>
</dbReference>
<evidence type="ECO:0000256" key="2">
    <source>
        <dbReference type="ARBA" id="ARBA00012438"/>
    </source>
</evidence>
<dbReference type="InterPro" id="IPR011123">
    <property type="entry name" value="Y_Y_Y"/>
</dbReference>
<evidence type="ECO:0000256" key="8">
    <source>
        <dbReference type="SAM" id="Phobius"/>
    </source>
</evidence>
<dbReference type="SMART" id="SM00387">
    <property type="entry name" value="HATPase_c"/>
    <property type="match status" value="1"/>
</dbReference>
<name>A0A2U2B8X6_9BACT</name>
<gene>
    <name evidence="13" type="ORF">DDZ16_10860</name>
</gene>
<evidence type="ECO:0000313" key="14">
    <source>
        <dbReference type="Proteomes" id="UP000244956"/>
    </source>
</evidence>
<dbReference type="PROSITE" id="PS50110">
    <property type="entry name" value="RESPONSE_REGULATORY"/>
    <property type="match status" value="1"/>
</dbReference>
<proteinExistence type="predicted"/>
<dbReference type="InterPro" id="IPR011006">
    <property type="entry name" value="CheY-like_superfamily"/>
</dbReference>
<feature type="signal peptide" evidence="9">
    <location>
        <begin position="1"/>
        <end position="22"/>
    </location>
</feature>
<feature type="chain" id="PRO_5015471307" description="histidine kinase" evidence="9">
    <location>
        <begin position="23"/>
        <end position="1371"/>
    </location>
</feature>